<dbReference type="AlphaFoldDB" id="A0A4Y8IL92"/>
<keyword evidence="1" id="KW-0808">Transferase</keyword>
<evidence type="ECO:0000313" key="2">
    <source>
        <dbReference type="Proteomes" id="UP000297975"/>
    </source>
</evidence>
<keyword evidence="2" id="KW-1185">Reference proteome</keyword>
<dbReference type="InterPro" id="IPR043519">
    <property type="entry name" value="NT_sf"/>
</dbReference>
<protein>
    <submittedName>
        <fullName evidence="1">Aminoglycoside 6-adenylyltransferase</fullName>
    </submittedName>
</protein>
<dbReference type="InterPro" id="IPR007530">
    <property type="entry name" value="Aminoglycoside_adenylylTfrase"/>
</dbReference>
<name>A0A4Y8IL92_9BACI</name>
<gene>
    <name evidence="1" type="primary">ant(6)</name>
    <name evidence="1" type="ORF">E3U55_07100</name>
</gene>
<dbReference type="Gene3D" id="1.20.120.330">
    <property type="entry name" value="Nucleotidyltransferases domain 2"/>
    <property type="match status" value="1"/>
</dbReference>
<proteinExistence type="predicted"/>
<sequence length="292" mass="34449">MRNEQEMFDLILNVAKEDERVRAVYMNGSRTNPNVPKDIFQDYDIVYVVEDITSFINDEGWIKIFGDLLMVQEPDKLDKGKGEEADFTKRYAYLMLFTDGNRIDLSLQSIDYMLSKIHLEPAIPLLDKNNILPKVPDPTGVEYHVKAPTEGEYNSVTNNFWWCSQNVAKGIWRDELPYAKLMFEYTMRDAVDQMVAWWIGMQHDYQLSVGKLGKYFKNYLPKDYWKMYKNTYSNADYEHMWESIFTSAELFRILAQDVAKYHNFNYPTKDDHSMTKYLKRVRELSGDAKGIF</sequence>
<dbReference type="RefSeq" id="WP_134339736.1">
    <property type="nucleotide sequence ID" value="NZ_SOPW01000006.1"/>
</dbReference>
<dbReference type="Pfam" id="PF04439">
    <property type="entry name" value="Adenyl_transf"/>
    <property type="match status" value="1"/>
</dbReference>
<dbReference type="OrthoDB" id="9776406at2"/>
<dbReference type="Gene3D" id="3.30.460.10">
    <property type="entry name" value="Beta Polymerase, domain 2"/>
    <property type="match status" value="1"/>
</dbReference>
<dbReference type="GO" id="GO:0016779">
    <property type="term" value="F:nucleotidyltransferase activity"/>
    <property type="evidence" value="ECO:0007669"/>
    <property type="project" value="UniProtKB-KW"/>
</dbReference>
<dbReference type="EMBL" id="SOPW01000006">
    <property type="protein sequence ID" value="TFB22061.1"/>
    <property type="molecule type" value="Genomic_DNA"/>
</dbReference>
<reference evidence="1 2" key="1">
    <citation type="submission" date="2019-03" db="EMBL/GenBank/DDBJ databases">
        <authorList>
            <person name="He R.-H."/>
        </authorList>
    </citation>
    <scope>NUCLEOTIDE SEQUENCE [LARGE SCALE GENOMIC DNA]</scope>
    <source>
        <strain evidence="2">SH 714</strain>
    </source>
</reference>
<organism evidence="1 2">
    <name type="scientific">Filobacillus milosensis</name>
    <dbReference type="NCBI Taxonomy" id="94137"/>
    <lineage>
        <taxon>Bacteria</taxon>
        <taxon>Bacillati</taxon>
        <taxon>Bacillota</taxon>
        <taxon>Bacilli</taxon>
        <taxon>Bacillales</taxon>
        <taxon>Bacillaceae</taxon>
        <taxon>Filobacillus</taxon>
    </lineage>
</organism>
<dbReference type="SUPFAM" id="SSF81631">
    <property type="entry name" value="PAP/OAS1 substrate-binding domain"/>
    <property type="match status" value="1"/>
</dbReference>
<dbReference type="Proteomes" id="UP000297975">
    <property type="component" value="Unassembled WGS sequence"/>
</dbReference>
<accession>A0A4Y8IL92</accession>
<dbReference type="PIRSF" id="PIRSF000812">
    <property type="entry name" value="AAD"/>
    <property type="match status" value="1"/>
</dbReference>
<comment type="caution">
    <text evidence="1">The sequence shown here is derived from an EMBL/GenBank/DDBJ whole genome shotgun (WGS) entry which is preliminary data.</text>
</comment>
<evidence type="ECO:0000313" key="1">
    <source>
        <dbReference type="EMBL" id="TFB22061.1"/>
    </source>
</evidence>
<keyword evidence="1" id="KW-0548">Nucleotidyltransferase</keyword>
<dbReference type="SUPFAM" id="SSF81301">
    <property type="entry name" value="Nucleotidyltransferase"/>
    <property type="match status" value="1"/>
</dbReference>